<dbReference type="Gene3D" id="1.20.5.140">
    <property type="match status" value="1"/>
</dbReference>
<dbReference type="InterPro" id="IPR006054">
    <property type="entry name" value="DnaQ"/>
</dbReference>
<evidence type="ECO:0000313" key="6">
    <source>
        <dbReference type="Proteomes" id="UP000198571"/>
    </source>
</evidence>
<proteinExistence type="predicted"/>
<dbReference type="NCBIfam" id="TIGR00573">
    <property type="entry name" value="dnaq"/>
    <property type="match status" value="1"/>
</dbReference>
<dbReference type="GO" id="GO:0003887">
    <property type="term" value="F:DNA-directed DNA polymerase activity"/>
    <property type="evidence" value="ECO:0007669"/>
    <property type="project" value="InterPro"/>
</dbReference>
<dbReference type="CDD" id="cd06127">
    <property type="entry name" value="DEDDh"/>
    <property type="match status" value="1"/>
</dbReference>
<feature type="domain" description="Exonuclease" evidence="4">
    <location>
        <begin position="59"/>
        <end position="227"/>
    </location>
</feature>
<accession>A0A1H9WFE4</accession>
<dbReference type="InterPro" id="IPR013520">
    <property type="entry name" value="Ribonucl_H"/>
</dbReference>
<keyword evidence="6" id="KW-1185">Reference proteome</keyword>
<protein>
    <submittedName>
        <fullName evidence="5">DNA polymerase-3 subunit epsilon</fullName>
    </submittedName>
</protein>
<evidence type="ECO:0000256" key="3">
    <source>
        <dbReference type="ARBA" id="ARBA00022839"/>
    </source>
</evidence>
<dbReference type="PANTHER" id="PTHR30231:SF41">
    <property type="entry name" value="DNA POLYMERASE III SUBUNIT EPSILON"/>
    <property type="match status" value="1"/>
</dbReference>
<dbReference type="InterPro" id="IPR012337">
    <property type="entry name" value="RNaseH-like_sf"/>
</dbReference>
<dbReference type="GO" id="GO:0005829">
    <property type="term" value="C:cytosol"/>
    <property type="evidence" value="ECO:0007669"/>
    <property type="project" value="TreeGrafter"/>
</dbReference>
<keyword evidence="1" id="KW-0540">Nuclease</keyword>
<evidence type="ECO:0000259" key="4">
    <source>
        <dbReference type="SMART" id="SM00479"/>
    </source>
</evidence>
<organism evidence="5 6">
    <name type="scientific">Salipaludibacillus aurantiacus</name>
    <dbReference type="NCBI Taxonomy" id="1601833"/>
    <lineage>
        <taxon>Bacteria</taxon>
        <taxon>Bacillati</taxon>
        <taxon>Bacillota</taxon>
        <taxon>Bacilli</taxon>
        <taxon>Bacillales</taxon>
        <taxon>Bacillaceae</taxon>
    </lineage>
</organism>
<dbReference type="Proteomes" id="UP000198571">
    <property type="component" value="Unassembled WGS sequence"/>
</dbReference>
<dbReference type="GO" id="GO:0045004">
    <property type="term" value="P:DNA replication proofreading"/>
    <property type="evidence" value="ECO:0007669"/>
    <property type="project" value="TreeGrafter"/>
</dbReference>
<dbReference type="FunFam" id="3.30.420.10:FF:000045">
    <property type="entry name" value="3'-5' exonuclease DinG"/>
    <property type="match status" value="1"/>
</dbReference>
<dbReference type="EMBL" id="FOGT01000016">
    <property type="protein sequence ID" value="SES32417.1"/>
    <property type="molecule type" value="Genomic_DNA"/>
</dbReference>
<dbReference type="SUPFAM" id="SSF53098">
    <property type="entry name" value="Ribonuclease H-like"/>
    <property type="match status" value="1"/>
</dbReference>
<dbReference type="GO" id="GO:0003677">
    <property type="term" value="F:DNA binding"/>
    <property type="evidence" value="ECO:0007669"/>
    <property type="project" value="InterPro"/>
</dbReference>
<dbReference type="SMART" id="SM00479">
    <property type="entry name" value="EXOIII"/>
    <property type="match status" value="1"/>
</dbReference>
<sequence length="244" mass="28497">MEASVLQIFRYLLLDWHRFNHHKNLWILRNRKQFSQVADKMLRAGKRTDFENVPFHDLSFTVFDLETTGFFPKIGDEVISIGAVKINLNHISFPEQFYEVVRPVKMPSKQIRELTGLSASQIKSGKPFPSAMLNFLDFSRHTILVAHPASFDVHFLYELAKRWGLPPYLPRAVDSYELANYIFPGEKNSLDQLILKLEVENKLRHHALNDAFMTAEIFSKLMDELKNRGIHTLKEYKEARAHKK</sequence>
<evidence type="ECO:0000313" key="5">
    <source>
        <dbReference type="EMBL" id="SES32417.1"/>
    </source>
</evidence>
<dbReference type="Gene3D" id="3.30.420.10">
    <property type="entry name" value="Ribonuclease H-like superfamily/Ribonuclease H"/>
    <property type="match status" value="1"/>
</dbReference>
<keyword evidence="2" id="KW-0378">Hydrolase</keyword>
<dbReference type="STRING" id="1601833.SAMN05518684_11684"/>
<dbReference type="GO" id="GO:0008408">
    <property type="term" value="F:3'-5' exonuclease activity"/>
    <property type="evidence" value="ECO:0007669"/>
    <property type="project" value="TreeGrafter"/>
</dbReference>
<dbReference type="PANTHER" id="PTHR30231">
    <property type="entry name" value="DNA POLYMERASE III SUBUNIT EPSILON"/>
    <property type="match status" value="1"/>
</dbReference>
<keyword evidence="3" id="KW-0269">Exonuclease</keyword>
<dbReference type="AlphaFoldDB" id="A0A1H9WFE4"/>
<reference evidence="6" key="1">
    <citation type="submission" date="2016-10" db="EMBL/GenBank/DDBJ databases">
        <authorList>
            <person name="Varghese N."/>
            <person name="Submissions S."/>
        </authorList>
    </citation>
    <scope>NUCLEOTIDE SEQUENCE [LARGE SCALE GENOMIC DNA]</scope>
    <source>
        <strain evidence="6">S9</strain>
    </source>
</reference>
<dbReference type="OrthoDB" id="9804290at2"/>
<evidence type="ECO:0000256" key="2">
    <source>
        <dbReference type="ARBA" id="ARBA00022801"/>
    </source>
</evidence>
<dbReference type="InterPro" id="IPR036397">
    <property type="entry name" value="RNaseH_sf"/>
</dbReference>
<dbReference type="Pfam" id="PF00929">
    <property type="entry name" value="RNase_T"/>
    <property type="match status" value="1"/>
</dbReference>
<name>A0A1H9WFE4_9BACI</name>
<evidence type="ECO:0000256" key="1">
    <source>
        <dbReference type="ARBA" id="ARBA00022722"/>
    </source>
</evidence>
<gene>
    <name evidence="5" type="ORF">SAMN05518684_11684</name>
</gene>